<evidence type="ECO:0000313" key="2">
    <source>
        <dbReference type="Proteomes" id="UP000052015"/>
    </source>
</evidence>
<accession>A0A0R3K231</accession>
<sequence length="105" mass="12182">MDKHEFANNILNDLMSKLNKRKVEKRNFKLTSLENMVDLNNVRKDENKYIEQAKKKVEEKIVLTENDVLKLNEKQIILHPGSIITPLAKEAARRKGINIIISNSN</sequence>
<dbReference type="RefSeq" id="WP_057976560.1">
    <property type="nucleotide sequence ID" value="NZ_LKHP01000002.1"/>
</dbReference>
<organism evidence="1 2">
    <name type="scientific">Caloramator mitchellensis</name>
    <dbReference type="NCBI Taxonomy" id="908809"/>
    <lineage>
        <taxon>Bacteria</taxon>
        <taxon>Bacillati</taxon>
        <taxon>Bacillota</taxon>
        <taxon>Clostridia</taxon>
        <taxon>Eubacteriales</taxon>
        <taxon>Clostridiaceae</taxon>
        <taxon>Caloramator</taxon>
    </lineage>
</organism>
<dbReference type="Proteomes" id="UP000052015">
    <property type="component" value="Unassembled WGS sequence"/>
</dbReference>
<dbReference type="EMBL" id="LKHP01000002">
    <property type="protein sequence ID" value="KRQ87582.1"/>
    <property type="molecule type" value="Genomic_DNA"/>
</dbReference>
<dbReference type="AlphaFoldDB" id="A0A0R3K231"/>
<evidence type="ECO:0000313" key="1">
    <source>
        <dbReference type="EMBL" id="KRQ87582.1"/>
    </source>
</evidence>
<comment type="caution">
    <text evidence="1">The sequence shown here is derived from an EMBL/GenBank/DDBJ whole genome shotgun (WGS) entry which is preliminary data.</text>
</comment>
<protein>
    <submittedName>
        <fullName evidence="1">Uncharacterized protein</fullName>
    </submittedName>
</protein>
<keyword evidence="2" id="KW-1185">Reference proteome</keyword>
<reference evidence="1 2" key="1">
    <citation type="submission" date="2015-09" db="EMBL/GenBank/DDBJ databases">
        <title>Draft genome sequence of a Caloramator mitchellensis, a moderate thermophile from the Great Artesian Basin of Australia.</title>
        <authorList>
            <person name="Patel B.K."/>
        </authorList>
    </citation>
    <scope>NUCLEOTIDE SEQUENCE [LARGE SCALE GENOMIC DNA]</scope>
    <source>
        <strain evidence="1 2">VF08</strain>
    </source>
</reference>
<dbReference type="STRING" id="908809.ABG79_00383"/>
<name>A0A0R3K231_CALMK</name>
<proteinExistence type="predicted"/>
<gene>
    <name evidence="1" type="ORF">ABG79_00383</name>
</gene>
<dbReference type="OrthoDB" id="1706434at2"/>